<evidence type="ECO:0000256" key="1">
    <source>
        <dbReference type="ARBA" id="ARBA00022485"/>
    </source>
</evidence>
<dbReference type="InterPro" id="IPR017896">
    <property type="entry name" value="4Fe4S_Fe-S-bd"/>
</dbReference>
<dbReference type="GO" id="GO:0020037">
    <property type="term" value="F:heme binding"/>
    <property type="evidence" value="ECO:0007669"/>
    <property type="project" value="InterPro"/>
</dbReference>
<keyword evidence="1" id="KW-0004">4Fe-4S</keyword>
<protein>
    <submittedName>
        <fullName evidence="6">Dissimilatory sulfite reductase (Desulfoviridin), alpha and beta subunits</fullName>
    </submittedName>
</protein>
<dbReference type="SUPFAM" id="SSF55124">
    <property type="entry name" value="Nitrite/Sulfite reductase N-terminal domain-like"/>
    <property type="match status" value="1"/>
</dbReference>
<dbReference type="GO" id="GO:0051539">
    <property type="term" value="F:4 iron, 4 sulfur cluster binding"/>
    <property type="evidence" value="ECO:0007669"/>
    <property type="project" value="UniProtKB-KW"/>
</dbReference>
<dbReference type="SUPFAM" id="SSF56014">
    <property type="entry name" value="Nitrite and sulphite reductase 4Fe-4S domain-like"/>
    <property type="match status" value="1"/>
</dbReference>
<keyword evidence="3" id="KW-0408">Iron</keyword>
<reference evidence="7" key="1">
    <citation type="submission" date="2016-11" db="EMBL/GenBank/DDBJ databases">
        <authorList>
            <person name="Varghese N."/>
            <person name="Submissions S."/>
        </authorList>
    </citation>
    <scope>NUCLEOTIDE SEQUENCE [LARGE SCALE GENOMIC DNA]</scope>
    <source>
        <strain evidence="7">DSM 18095</strain>
    </source>
</reference>
<dbReference type="InterPro" id="IPR005117">
    <property type="entry name" value="NiRdtase/SiRdtase_haem-b_fer"/>
</dbReference>
<dbReference type="PROSITE" id="PS51379">
    <property type="entry name" value="4FE4S_FER_2"/>
    <property type="match status" value="2"/>
</dbReference>
<dbReference type="RefSeq" id="WP_072974016.1">
    <property type="nucleotide sequence ID" value="NZ_FQTY01000003.1"/>
</dbReference>
<feature type="domain" description="4Fe-4S ferredoxin-type" evidence="5">
    <location>
        <begin position="165"/>
        <end position="195"/>
    </location>
</feature>
<feature type="domain" description="4Fe-4S ferredoxin-type" evidence="5">
    <location>
        <begin position="196"/>
        <end position="225"/>
    </location>
</feature>
<dbReference type="GO" id="GO:0046872">
    <property type="term" value="F:metal ion binding"/>
    <property type="evidence" value="ECO:0007669"/>
    <property type="project" value="UniProtKB-KW"/>
</dbReference>
<dbReference type="Gene3D" id="3.30.413.10">
    <property type="entry name" value="Sulfite Reductase Hemoprotein, domain 1"/>
    <property type="match status" value="1"/>
</dbReference>
<keyword evidence="4" id="KW-0411">Iron-sulfur</keyword>
<dbReference type="Pfam" id="PF00037">
    <property type="entry name" value="Fer4"/>
    <property type="match status" value="1"/>
</dbReference>
<dbReference type="Pfam" id="PF01077">
    <property type="entry name" value="NIR_SIR"/>
    <property type="match status" value="1"/>
</dbReference>
<dbReference type="GeneID" id="90996094"/>
<dbReference type="GO" id="GO:0000103">
    <property type="term" value="P:sulfate assimilation"/>
    <property type="evidence" value="ECO:0007669"/>
    <property type="project" value="TreeGrafter"/>
</dbReference>
<proteinExistence type="predicted"/>
<evidence type="ECO:0000256" key="4">
    <source>
        <dbReference type="ARBA" id="ARBA00023014"/>
    </source>
</evidence>
<dbReference type="Proteomes" id="UP000184114">
    <property type="component" value="Unassembled WGS sequence"/>
</dbReference>
<name>A0A1M4UHP9_9FIRM</name>
<keyword evidence="2" id="KW-0479">Metal-binding</keyword>
<dbReference type="Pfam" id="PF03460">
    <property type="entry name" value="NIR_SIR_ferr"/>
    <property type="match status" value="1"/>
</dbReference>
<dbReference type="InterPro" id="IPR045169">
    <property type="entry name" value="NO2/SO3_Rdtase_4Fe4S_prot"/>
</dbReference>
<dbReference type="PANTHER" id="PTHR11493:SF54">
    <property type="entry name" value="ANAEROBIC SULFITE REDUCTASE SUBUNIT C"/>
    <property type="match status" value="1"/>
</dbReference>
<dbReference type="EMBL" id="FQTY01000003">
    <property type="protein sequence ID" value="SHE56080.1"/>
    <property type="molecule type" value="Genomic_DNA"/>
</dbReference>
<dbReference type="InterPro" id="IPR045854">
    <property type="entry name" value="NO2/SO3_Rdtase_4Fe4S_sf"/>
</dbReference>
<accession>A0A1M4UHP9</accession>
<dbReference type="GO" id="GO:0016002">
    <property type="term" value="F:sulfite reductase activity"/>
    <property type="evidence" value="ECO:0007669"/>
    <property type="project" value="TreeGrafter"/>
</dbReference>
<gene>
    <name evidence="6" type="ORF">SAMN02745784_01085</name>
</gene>
<evidence type="ECO:0000256" key="3">
    <source>
        <dbReference type="ARBA" id="ARBA00023004"/>
    </source>
</evidence>
<evidence type="ECO:0000256" key="2">
    <source>
        <dbReference type="ARBA" id="ARBA00022723"/>
    </source>
</evidence>
<dbReference type="InterPro" id="IPR006067">
    <property type="entry name" value="NO2/SO3_Rdtase_4Fe4S_dom"/>
</dbReference>
<dbReference type="Gene3D" id="3.30.70.20">
    <property type="match status" value="1"/>
</dbReference>
<dbReference type="GO" id="GO:0009337">
    <property type="term" value="C:sulfite reductase complex (NADPH)"/>
    <property type="evidence" value="ECO:0007669"/>
    <property type="project" value="TreeGrafter"/>
</dbReference>
<evidence type="ECO:0000259" key="5">
    <source>
        <dbReference type="PROSITE" id="PS51379"/>
    </source>
</evidence>
<dbReference type="GO" id="GO:0050311">
    <property type="term" value="F:sulfite reductase (ferredoxin) activity"/>
    <property type="evidence" value="ECO:0007669"/>
    <property type="project" value="TreeGrafter"/>
</dbReference>
<dbReference type="STRING" id="1123404.SAMN02745784_01085"/>
<keyword evidence="7" id="KW-1185">Reference proteome</keyword>
<dbReference type="AlphaFoldDB" id="A0A1M4UHP9"/>
<dbReference type="PANTHER" id="PTHR11493">
    <property type="entry name" value="SULFITE REDUCTASE [NADPH] SUBUNIT BETA-RELATED"/>
    <property type="match status" value="1"/>
</dbReference>
<organism evidence="6 7">
    <name type="scientific">Tissierella praeacuta DSM 18095</name>
    <dbReference type="NCBI Taxonomy" id="1123404"/>
    <lineage>
        <taxon>Bacteria</taxon>
        <taxon>Bacillati</taxon>
        <taxon>Bacillota</taxon>
        <taxon>Tissierellia</taxon>
        <taxon>Tissierellales</taxon>
        <taxon>Tissierellaceae</taxon>
        <taxon>Tissierella</taxon>
    </lineage>
</organism>
<sequence length="317" mass="34525">MASLTISPENQKKVKALGFLANKGTDNFSGRIITVNGKITAAQNKCISEAAELFGNGTVTFTSRLTVECPGIPYDKIEDFRAYLAKEGLQTGGTGSKVRPVVSCKGTTCQYGLIDTFDLSEKIHEKFFNGYSNVKLPHKFKIGVGGCPNNCMKPSLNDLGIVGQKIPNYDSELCNGCRVCGVENICAVHAAKVTDGILTIDEEICNNCGRCVGACHFDAIPDGQVGYKVYIGGRWGKLVNHGIPLNKIFTSEEEVMDIIEKTILFFREQGETGERLSQTIERIGFENVESQLLSKDLLERKEEIINADLHLVGGATC</sequence>
<dbReference type="InterPro" id="IPR036136">
    <property type="entry name" value="Nit/Sulf_reduc_fer-like_dom_sf"/>
</dbReference>
<evidence type="ECO:0000313" key="6">
    <source>
        <dbReference type="EMBL" id="SHE56080.1"/>
    </source>
</evidence>
<evidence type="ECO:0000313" key="7">
    <source>
        <dbReference type="Proteomes" id="UP000184114"/>
    </source>
</evidence>
<dbReference type="SUPFAM" id="SSF54862">
    <property type="entry name" value="4Fe-4S ferredoxins"/>
    <property type="match status" value="1"/>
</dbReference>